<dbReference type="PANTHER" id="PTHR34873:SF3">
    <property type="entry name" value="ADDICTION MODULE TOXIN, HICA FAMILY"/>
    <property type="match status" value="1"/>
</dbReference>
<dbReference type="SUPFAM" id="SSF54786">
    <property type="entry name" value="YcfA/nrd intein domain"/>
    <property type="match status" value="1"/>
</dbReference>
<keyword evidence="9" id="KW-1185">Reference proteome</keyword>
<dbReference type="RefSeq" id="WP_346127175.1">
    <property type="nucleotide sequence ID" value="NZ_BAABBE010000001.1"/>
</dbReference>
<evidence type="ECO:0000313" key="8">
    <source>
        <dbReference type="EMBL" id="GAA3621480.1"/>
    </source>
</evidence>
<keyword evidence="3" id="KW-0540">Nuclease</keyword>
<keyword evidence="4" id="KW-0255">Endonuclease</keyword>
<proteinExistence type="inferred from homology"/>
<evidence type="ECO:0000313" key="9">
    <source>
        <dbReference type="Proteomes" id="UP001500711"/>
    </source>
</evidence>
<dbReference type="Proteomes" id="UP001500711">
    <property type="component" value="Unassembled WGS sequence"/>
</dbReference>
<evidence type="ECO:0000256" key="1">
    <source>
        <dbReference type="ARBA" id="ARBA00006620"/>
    </source>
</evidence>
<dbReference type="InterPro" id="IPR038570">
    <property type="entry name" value="HicA_sf"/>
</dbReference>
<evidence type="ECO:0000256" key="2">
    <source>
        <dbReference type="ARBA" id="ARBA00022649"/>
    </source>
</evidence>
<evidence type="ECO:0000256" key="5">
    <source>
        <dbReference type="ARBA" id="ARBA00022801"/>
    </source>
</evidence>
<keyword evidence="2" id="KW-1277">Toxin-antitoxin system</keyword>
<comment type="caution">
    <text evidence="8">The sequence shown here is derived from an EMBL/GenBank/DDBJ whole genome shotgun (WGS) entry which is preliminary data.</text>
</comment>
<evidence type="ECO:0000256" key="3">
    <source>
        <dbReference type="ARBA" id="ARBA00022722"/>
    </source>
</evidence>
<dbReference type="PANTHER" id="PTHR34873">
    <property type="entry name" value="SSR1766 PROTEIN"/>
    <property type="match status" value="1"/>
</dbReference>
<protein>
    <submittedName>
        <fullName evidence="8">Type II toxin-antitoxin system HicA family toxin</fullName>
    </submittedName>
</protein>
<dbReference type="EMBL" id="BAABBE010000001">
    <property type="protein sequence ID" value="GAA3621480.1"/>
    <property type="molecule type" value="Genomic_DNA"/>
</dbReference>
<dbReference type="InterPro" id="IPR012933">
    <property type="entry name" value="HicA_mRNA_interferase"/>
</dbReference>
<accession>A0ABP6ZXE4</accession>
<sequence>MSPALSDVSVRKVTRVLESLGFEHARTKGSHAVYRHDDGRTVIVPMHGTVKRGTLASIIRQAGLTPAEFLALL</sequence>
<dbReference type="Pfam" id="PF07927">
    <property type="entry name" value="HicA_toxin"/>
    <property type="match status" value="1"/>
</dbReference>
<gene>
    <name evidence="8" type="ORF">GCM10022267_04570</name>
</gene>
<keyword evidence="5" id="KW-0378">Hydrolase</keyword>
<comment type="similarity">
    <text evidence="1">Belongs to the HicA mRNA interferase family.</text>
</comment>
<dbReference type="Gene3D" id="3.30.920.30">
    <property type="entry name" value="Hypothetical protein"/>
    <property type="match status" value="1"/>
</dbReference>
<evidence type="ECO:0000256" key="4">
    <source>
        <dbReference type="ARBA" id="ARBA00022759"/>
    </source>
</evidence>
<name>A0ABP6ZXE4_9PSEU</name>
<evidence type="ECO:0000256" key="6">
    <source>
        <dbReference type="ARBA" id="ARBA00022884"/>
    </source>
</evidence>
<reference evidence="9" key="1">
    <citation type="journal article" date="2019" name="Int. J. Syst. Evol. Microbiol.">
        <title>The Global Catalogue of Microorganisms (GCM) 10K type strain sequencing project: providing services to taxonomists for standard genome sequencing and annotation.</title>
        <authorList>
            <consortium name="The Broad Institute Genomics Platform"/>
            <consortium name="The Broad Institute Genome Sequencing Center for Infectious Disease"/>
            <person name="Wu L."/>
            <person name="Ma J."/>
        </authorList>
    </citation>
    <scope>NUCLEOTIDE SEQUENCE [LARGE SCALE GENOMIC DNA]</scope>
    <source>
        <strain evidence="9">JCM 17494</strain>
    </source>
</reference>
<evidence type="ECO:0000256" key="7">
    <source>
        <dbReference type="ARBA" id="ARBA00023016"/>
    </source>
</evidence>
<keyword evidence="6" id="KW-0694">RNA-binding</keyword>
<organism evidence="8 9">
    <name type="scientific">Lentzea roselyniae</name>
    <dbReference type="NCBI Taxonomy" id="531940"/>
    <lineage>
        <taxon>Bacteria</taxon>
        <taxon>Bacillati</taxon>
        <taxon>Actinomycetota</taxon>
        <taxon>Actinomycetes</taxon>
        <taxon>Pseudonocardiales</taxon>
        <taxon>Pseudonocardiaceae</taxon>
        <taxon>Lentzea</taxon>
    </lineage>
</organism>
<keyword evidence="7" id="KW-0346">Stress response</keyword>